<feature type="compositionally biased region" description="Low complexity" evidence="2">
    <location>
        <begin position="197"/>
        <end position="206"/>
    </location>
</feature>
<evidence type="ECO:0000256" key="3">
    <source>
        <dbReference type="SAM" id="Phobius"/>
    </source>
</evidence>
<sequence length="369" mass="37660">MTSPAAQPPGPSRGYRAAVVVREIVLWIGSAVGVLCLVTAAAALFFGVTPLVFRSGSMSPGIPTGALALARTTPVADLRPGDVVSVIRADGERVTHRLVSATADAGGRSSLVIKGDANAAADPEPVVTRSVDRVFWSAPRIGYLVQGASRPQVLLPLGALFGVLIVVGFRPPLDKRLLRDPASLDEEHEEHEESQESQEPAQSHEQWQSRAQDPAPAAPPAPSRVRGGALGLALVVVAAGSAFGLHATGTLAAFADAGSTTASLATGSVAAPATFTCSIVGGKVRFAWSLQPAPLWTPGSFVITNTSTGFSTTVSDPAATTIDITPPLVSVGGLTSFTYAITSRLGSSSATAPQTRTVTAVLGMAPTCG</sequence>
<gene>
    <name evidence="4" type="ORF">GCM10022256_10940</name>
</gene>
<dbReference type="CDD" id="cd06462">
    <property type="entry name" value="Peptidase_S24_S26"/>
    <property type="match status" value="1"/>
</dbReference>
<dbReference type="NCBIfam" id="TIGR02228">
    <property type="entry name" value="sigpep_I_arch"/>
    <property type="match status" value="1"/>
</dbReference>
<dbReference type="EC" id="3.4.21.89" evidence="1"/>
<protein>
    <recommendedName>
        <fullName evidence="1">Signal peptidase I</fullName>
        <ecNumber evidence="1">3.4.21.89</ecNumber>
    </recommendedName>
</protein>
<dbReference type="EMBL" id="BAABAU010000001">
    <property type="protein sequence ID" value="GAA4265482.1"/>
    <property type="molecule type" value="Genomic_DNA"/>
</dbReference>
<feature type="transmembrane region" description="Helical" evidence="3">
    <location>
        <begin position="153"/>
        <end position="173"/>
    </location>
</feature>
<feature type="transmembrane region" description="Helical" evidence="3">
    <location>
        <begin position="229"/>
        <end position="254"/>
    </location>
</feature>
<keyword evidence="5" id="KW-1185">Reference proteome</keyword>
<reference evidence="5" key="1">
    <citation type="journal article" date="2019" name="Int. J. Syst. Evol. Microbiol.">
        <title>The Global Catalogue of Microorganisms (GCM) 10K type strain sequencing project: providing services to taxonomists for standard genome sequencing and annotation.</title>
        <authorList>
            <consortium name="The Broad Institute Genomics Platform"/>
            <consortium name="The Broad Institute Genome Sequencing Center for Infectious Disease"/>
            <person name="Wu L."/>
            <person name="Ma J."/>
        </authorList>
    </citation>
    <scope>NUCLEOTIDE SEQUENCE [LARGE SCALE GENOMIC DNA]</scope>
    <source>
        <strain evidence="5">JCM 17442</strain>
    </source>
</reference>
<comment type="caution">
    <text evidence="4">The sequence shown here is derived from an EMBL/GenBank/DDBJ whole genome shotgun (WGS) entry which is preliminary data.</text>
</comment>
<dbReference type="RefSeq" id="WP_344794008.1">
    <property type="nucleotide sequence ID" value="NZ_BAABAU010000001.1"/>
</dbReference>
<evidence type="ECO:0000256" key="2">
    <source>
        <dbReference type="SAM" id="MobiDB-lite"/>
    </source>
</evidence>
<accession>A0ABP8DZY5</accession>
<dbReference type="Proteomes" id="UP001501594">
    <property type="component" value="Unassembled WGS sequence"/>
</dbReference>
<dbReference type="InterPro" id="IPR001733">
    <property type="entry name" value="Peptidase_S26B"/>
</dbReference>
<evidence type="ECO:0000313" key="5">
    <source>
        <dbReference type="Proteomes" id="UP001501594"/>
    </source>
</evidence>
<name>A0ABP8DZY5_9MICO</name>
<keyword evidence="3" id="KW-0812">Transmembrane</keyword>
<proteinExistence type="predicted"/>
<keyword evidence="3" id="KW-0472">Membrane</keyword>
<feature type="transmembrane region" description="Helical" evidence="3">
    <location>
        <begin position="24"/>
        <end position="48"/>
    </location>
</feature>
<evidence type="ECO:0000313" key="4">
    <source>
        <dbReference type="EMBL" id="GAA4265482.1"/>
    </source>
</evidence>
<organism evidence="4 5">
    <name type="scientific">Frondihabitans peucedani</name>
    <dbReference type="NCBI Taxonomy" id="598626"/>
    <lineage>
        <taxon>Bacteria</taxon>
        <taxon>Bacillati</taxon>
        <taxon>Actinomycetota</taxon>
        <taxon>Actinomycetes</taxon>
        <taxon>Micrococcales</taxon>
        <taxon>Microbacteriaceae</taxon>
        <taxon>Frondihabitans</taxon>
    </lineage>
</organism>
<evidence type="ECO:0000256" key="1">
    <source>
        <dbReference type="NCBIfam" id="TIGR02228"/>
    </source>
</evidence>
<feature type="region of interest" description="Disordered" evidence="2">
    <location>
        <begin position="184"/>
        <end position="223"/>
    </location>
</feature>
<feature type="compositionally biased region" description="Acidic residues" evidence="2">
    <location>
        <begin position="184"/>
        <end position="196"/>
    </location>
</feature>
<keyword evidence="3" id="KW-1133">Transmembrane helix</keyword>